<protein>
    <submittedName>
        <fullName evidence="4">SUI1 domain-containing protein</fullName>
    </submittedName>
</protein>
<evidence type="ECO:0000256" key="1">
    <source>
        <dbReference type="SAM" id="Phobius"/>
    </source>
</evidence>
<sequence length="224" mass="25578">MLLPHSNRPRNLIQKSKTARKYRSTFCCLPLLSAYIFFIISSPIALIMNTEIEYPLTVRYCSVCTMPLEYCEYSDNKACQKQLANCKQEYKALPTVQLLTSSYKLKLDPYAAKRKQARKTPEGKNAKNDHNNVKNCITRNDKVKEATHVLGLEAFGVDLKEACKVFTKKFGTRCNVVRETGELFIHGNFVCQMFDLIPEKFSNISIRDIVDKGVRDVASDSDEE</sequence>
<dbReference type="GO" id="GO:0003729">
    <property type="term" value="F:mRNA binding"/>
    <property type="evidence" value="ECO:0007669"/>
    <property type="project" value="TreeGrafter"/>
</dbReference>
<dbReference type="SUPFAM" id="SSF55159">
    <property type="entry name" value="eIF1-like"/>
    <property type="match status" value="1"/>
</dbReference>
<keyword evidence="1" id="KW-0472">Membrane</keyword>
<dbReference type="PANTHER" id="PTHR12789">
    <property type="entry name" value="DENSITY-REGULATED PROTEIN HOMOLOG"/>
    <property type="match status" value="1"/>
</dbReference>
<dbReference type="WBParaSite" id="Pan_g7740.t1">
    <property type="protein sequence ID" value="Pan_g7740.t1"/>
    <property type="gene ID" value="Pan_g7740"/>
</dbReference>
<dbReference type="InterPro" id="IPR036877">
    <property type="entry name" value="SUI1_dom_sf"/>
</dbReference>
<dbReference type="Proteomes" id="UP000492821">
    <property type="component" value="Unassembled WGS sequence"/>
</dbReference>
<dbReference type="AlphaFoldDB" id="A0A7E4W827"/>
<dbReference type="GO" id="GO:0001731">
    <property type="term" value="P:formation of translation preinitiation complex"/>
    <property type="evidence" value="ECO:0007669"/>
    <property type="project" value="TreeGrafter"/>
</dbReference>
<dbReference type="Pfam" id="PF21023">
    <property type="entry name" value="DENR_N"/>
    <property type="match status" value="1"/>
</dbReference>
<evidence type="ECO:0000313" key="3">
    <source>
        <dbReference type="Proteomes" id="UP000492821"/>
    </source>
</evidence>
<evidence type="ECO:0000313" key="4">
    <source>
        <dbReference type="WBParaSite" id="Pan_g7740.t1"/>
    </source>
</evidence>
<dbReference type="PANTHER" id="PTHR12789:SF0">
    <property type="entry name" value="DENSITY-REGULATED PROTEIN"/>
    <property type="match status" value="1"/>
</dbReference>
<accession>A0A7E4W827</accession>
<evidence type="ECO:0000259" key="2">
    <source>
        <dbReference type="PROSITE" id="PS50296"/>
    </source>
</evidence>
<name>A0A7E4W827_PANRE</name>
<dbReference type="Gene3D" id="3.30.780.10">
    <property type="entry name" value="SUI1-like domain"/>
    <property type="match status" value="1"/>
</dbReference>
<dbReference type="Pfam" id="PF01253">
    <property type="entry name" value="SUI1"/>
    <property type="match status" value="1"/>
</dbReference>
<dbReference type="GO" id="GO:0002188">
    <property type="term" value="P:translation reinitiation"/>
    <property type="evidence" value="ECO:0007669"/>
    <property type="project" value="TreeGrafter"/>
</dbReference>
<dbReference type="InterPro" id="IPR050318">
    <property type="entry name" value="DENR/SUI1_TIF"/>
</dbReference>
<dbReference type="InterPro" id="IPR001950">
    <property type="entry name" value="SUI1"/>
</dbReference>
<reference evidence="4" key="2">
    <citation type="submission" date="2020-10" db="UniProtKB">
        <authorList>
            <consortium name="WormBaseParasite"/>
        </authorList>
    </citation>
    <scope>IDENTIFICATION</scope>
</reference>
<feature type="transmembrane region" description="Helical" evidence="1">
    <location>
        <begin position="25"/>
        <end position="48"/>
    </location>
</feature>
<keyword evidence="1" id="KW-1133">Transmembrane helix</keyword>
<dbReference type="InterPro" id="IPR048517">
    <property type="entry name" value="DENR_N"/>
</dbReference>
<keyword evidence="3" id="KW-1185">Reference proteome</keyword>
<reference evidence="3" key="1">
    <citation type="journal article" date="2013" name="Genetics">
        <title>The draft genome and transcriptome of Panagrellus redivivus are shaped by the harsh demands of a free-living lifestyle.</title>
        <authorList>
            <person name="Srinivasan J."/>
            <person name="Dillman A.R."/>
            <person name="Macchietto M.G."/>
            <person name="Heikkinen L."/>
            <person name="Lakso M."/>
            <person name="Fracchia K.M."/>
            <person name="Antoshechkin I."/>
            <person name="Mortazavi A."/>
            <person name="Wong G."/>
            <person name="Sternberg P.W."/>
        </authorList>
    </citation>
    <scope>NUCLEOTIDE SEQUENCE [LARGE SCALE GENOMIC DNA]</scope>
    <source>
        <strain evidence="3">MT8872</strain>
    </source>
</reference>
<proteinExistence type="predicted"/>
<dbReference type="GO" id="GO:0003743">
    <property type="term" value="F:translation initiation factor activity"/>
    <property type="evidence" value="ECO:0007669"/>
    <property type="project" value="InterPro"/>
</dbReference>
<organism evidence="3 4">
    <name type="scientific">Panagrellus redivivus</name>
    <name type="common">Microworm</name>
    <dbReference type="NCBI Taxonomy" id="6233"/>
    <lineage>
        <taxon>Eukaryota</taxon>
        <taxon>Metazoa</taxon>
        <taxon>Ecdysozoa</taxon>
        <taxon>Nematoda</taxon>
        <taxon>Chromadorea</taxon>
        <taxon>Rhabditida</taxon>
        <taxon>Tylenchina</taxon>
        <taxon>Panagrolaimomorpha</taxon>
        <taxon>Panagrolaimoidea</taxon>
        <taxon>Panagrolaimidae</taxon>
        <taxon>Panagrellus</taxon>
    </lineage>
</organism>
<feature type="domain" description="SUI1" evidence="2">
    <location>
        <begin position="133"/>
        <end position="201"/>
    </location>
</feature>
<dbReference type="PROSITE" id="PS50296">
    <property type="entry name" value="SUI1"/>
    <property type="match status" value="1"/>
</dbReference>
<keyword evidence="1" id="KW-0812">Transmembrane</keyword>